<dbReference type="InterPro" id="IPR001466">
    <property type="entry name" value="Beta-lactam-related"/>
</dbReference>
<evidence type="ECO:0000256" key="1">
    <source>
        <dbReference type="SAM" id="SignalP"/>
    </source>
</evidence>
<keyword evidence="1" id="KW-0732">Signal</keyword>
<dbReference type="InterPro" id="IPR012338">
    <property type="entry name" value="Beta-lactam/transpept-like"/>
</dbReference>
<dbReference type="GO" id="GO:0016787">
    <property type="term" value="F:hydrolase activity"/>
    <property type="evidence" value="ECO:0007669"/>
    <property type="project" value="UniProtKB-KW"/>
</dbReference>
<dbReference type="PANTHER" id="PTHR46825:SF8">
    <property type="entry name" value="BETA-LACTAMASE-RELATED"/>
    <property type="match status" value="1"/>
</dbReference>
<evidence type="ECO:0000259" key="2">
    <source>
        <dbReference type="Pfam" id="PF00144"/>
    </source>
</evidence>
<name>A0ABW5NP76_9SPHI</name>
<comment type="caution">
    <text evidence="3">The sequence shown here is derived from an EMBL/GenBank/DDBJ whole genome shotgun (WGS) entry which is preliminary data.</text>
</comment>
<sequence length="482" mass="54299">MHQTFAFIFLLLIAPIFTTKAQSADERLNRAVYNRIEYFFNSQQPDSIYNLASDSFKDQISQEQLSGTLQQLYALGTIRNAELVKFEKGMAGYRLDFDTERLMLVLGVDSTHHFHSILFQQYKEQTPKAEEEKSVEQKVATPVSEGETFESKIEKIAKSYTQKTNARSLSIGIIHQGQIQTFFFGETDDGNETLPTENSVYEIGSITKTFTATLLADLVEKQIVSLDDSITKFLPDSLAQNPDLQKITFRSLANHTSGLPGLPDNFTKVNGYKRTDPYATYDRKALFAYLKNVKLEHDPETEYVYSNLGFGLLGELISIISKKPYAACVKELIALPLHMRTTDITIDPKNENILKVFKDGEEVPKWSFQALAGAGALKSTLNDMLRYAITQLAVPENDIQRAMSATKLFTFFIPPNMDIGLGWHTNLLEDISYYWHNGATAGSYSYIGLIPDERSAVVILSNSNVPLDDTAQEIIRQVIKKK</sequence>
<accession>A0ABW5NP76</accession>
<dbReference type="SUPFAM" id="SSF56601">
    <property type="entry name" value="beta-lactamase/transpeptidase-like"/>
    <property type="match status" value="1"/>
</dbReference>
<dbReference type="InterPro" id="IPR050491">
    <property type="entry name" value="AmpC-like"/>
</dbReference>
<keyword evidence="3" id="KW-0378">Hydrolase</keyword>
<keyword evidence="4" id="KW-1185">Reference proteome</keyword>
<reference evidence="4" key="1">
    <citation type="journal article" date="2019" name="Int. J. Syst. Evol. Microbiol.">
        <title>The Global Catalogue of Microorganisms (GCM) 10K type strain sequencing project: providing services to taxonomists for standard genome sequencing and annotation.</title>
        <authorList>
            <consortium name="The Broad Institute Genomics Platform"/>
            <consortium name="The Broad Institute Genome Sequencing Center for Infectious Disease"/>
            <person name="Wu L."/>
            <person name="Ma J."/>
        </authorList>
    </citation>
    <scope>NUCLEOTIDE SEQUENCE [LARGE SCALE GENOMIC DNA]</scope>
    <source>
        <strain evidence="4">KCTC 42248</strain>
    </source>
</reference>
<evidence type="ECO:0000313" key="3">
    <source>
        <dbReference type="EMBL" id="MFD2600062.1"/>
    </source>
</evidence>
<protein>
    <submittedName>
        <fullName evidence="3">Serine hydrolase</fullName>
    </submittedName>
</protein>
<evidence type="ECO:0000313" key="4">
    <source>
        <dbReference type="Proteomes" id="UP001597393"/>
    </source>
</evidence>
<gene>
    <name evidence="3" type="ORF">ACFSQ3_13985</name>
</gene>
<proteinExistence type="predicted"/>
<feature type="signal peptide" evidence="1">
    <location>
        <begin position="1"/>
        <end position="21"/>
    </location>
</feature>
<feature type="chain" id="PRO_5046165934" evidence="1">
    <location>
        <begin position="22"/>
        <end position="482"/>
    </location>
</feature>
<dbReference type="Proteomes" id="UP001597393">
    <property type="component" value="Unassembled WGS sequence"/>
</dbReference>
<dbReference type="Pfam" id="PF00144">
    <property type="entry name" value="Beta-lactamase"/>
    <property type="match status" value="1"/>
</dbReference>
<dbReference type="RefSeq" id="WP_380870203.1">
    <property type="nucleotide sequence ID" value="NZ_JBHUMA010000008.1"/>
</dbReference>
<dbReference type="PANTHER" id="PTHR46825">
    <property type="entry name" value="D-ALANYL-D-ALANINE-CARBOXYPEPTIDASE/ENDOPEPTIDASE AMPH"/>
    <property type="match status" value="1"/>
</dbReference>
<organism evidence="3 4">
    <name type="scientific">Sphingobacterium corticis</name>
    <dbReference type="NCBI Taxonomy" id="1812823"/>
    <lineage>
        <taxon>Bacteria</taxon>
        <taxon>Pseudomonadati</taxon>
        <taxon>Bacteroidota</taxon>
        <taxon>Sphingobacteriia</taxon>
        <taxon>Sphingobacteriales</taxon>
        <taxon>Sphingobacteriaceae</taxon>
        <taxon>Sphingobacterium</taxon>
    </lineage>
</organism>
<dbReference type="EMBL" id="JBHUMA010000008">
    <property type="protein sequence ID" value="MFD2600062.1"/>
    <property type="molecule type" value="Genomic_DNA"/>
</dbReference>
<feature type="domain" description="Beta-lactamase-related" evidence="2">
    <location>
        <begin position="154"/>
        <end position="472"/>
    </location>
</feature>
<dbReference type="Gene3D" id="3.40.710.10">
    <property type="entry name" value="DD-peptidase/beta-lactamase superfamily"/>
    <property type="match status" value="1"/>
</dbReference>